<reference evidence="3" key="1">
    <citation type="submission" date="2023-07" db="EMBL/GenBank/DDBJ databases">
        <title>Mycolicibacterium sp. nov., a novel bacterial species.</title>
        <authorList>
            <person name="Cao Y."/>
        </authorList>
    </citation>
    <scope>NUCLEOTIDE SEQUENCE</scope>
    <source>
        <strain evidence="3">KC 300</strain>
    </source>
</reference>
<evidence type="ECO:0000313" key="3">
    <source>
        <dbReference type="EMBL" id="MDO3639634.1"/>
    </source>
</evidence>
<evidence type="ECO:0000259" key="2">
    <source>
        <dbReference type="Pfam" id="PF02720"/>
    </source>
</evidence>
<gene>
    <name evidence="3" type="ORF">Q2100_28090</name>
</gene>
<name>A0ABT8UPB0_9MYCO</name>
<proteinExistence type="predicted"/>
<dbReference type="Proteomes" id="UP001168823">
    <property type="component" value="Unassembled WGS sequence"/>
</dbReference>
<dbReference type="RefSeq" id="WP_302916679.1">
    <property type="nucleotide sequence ID" value="NZ_JAUMSQ010000350.1"/>
</dbReference>
<dbReference type="Pfam" id="PF02720">
    <property type="entry name" value="DUF222"/>
    <property type="match status" value="2"/>
</dbReference>
<sequence>MFDPAQASFDEVLTSPRPRLVEADALIADLVAAARRENQQAATRLTIIGDLYGLRITQRDEISDQWAVDTECAVAAEVAAALNIGHGSAAIQVNLARGLRERLPLVAAVFRAGDLSLSIVDVLLHRTSLITDPDILAGVDARLAGAAARLMTLSHGQLCGHVDRIIARQDRDAVRRRKRARELREFWVNDGLDGMSTFGGTMSTVDAQIFQRSVDAMADTVCPDDPRTRRQRRVDAIAAVCSGAERLGCQCGNAACPKKDAVAVPFVIHTITGPNTDGGGAADTEASAEEADVSAETADIDAETDTDADGPVEPVGVDDAESDTPAHTVADTKADAESDTPAHTVADTKGDAESDTTADTTDDSVASLVHNDGILPPEQVAPLAEHATIRPLIHPGDAAPEPRYTPSRNLAEFVRCRDMGCRFPGCDVAAFS</sequence>
<protein>
    <submittedName>
        <fullName evidence="3">DUF222 domain-containing protein</fullName>
    </submittedName>
</protein>
<feature type="non-terminal residue" evidence="3">
    <location>
        <position position="432"/>
    </location>
</feature>
<comment type="caution">
    <text evidence="3">The sequence shown here is derived from an EMBL/GenBank/DDBJ whole genome shotgun (WGS) entry which is preliminary data.</text>
</comment>
<evidence type="ECO:0000256" key="1">
    <source>
        <dbReference type="SAM" id="MobiDB-lite"/>
    </source>
</evidence>
<keyword evidence="4" id="KW-1185">Reference proteome</keyword>
<feature type="domain" description="DUF222" evidence="2">
    <location>
        <begin position="33"/>
        <end position="281"/>
    </location>
</feature>
<feature type="region of interest" description="Disordered" evidence="1">
    <location>
        <begin position="272"/>
        <end position="361"/>
    </location>
</feature>
<organism evidence="3 4">
    <name type="scientific">Mycolicibacterium arseniciresistens</name>
    <dbReference type="NCBI Taxonomy" id="3062257"/>
    <lineage>
        <taxon>Bacteria</taxon>
        <taxon>Bacillati</taxon>
        <taxon>Actinomycetota</taxon>
        <taxon>Actinomycetes</taxon>
        <taxon>Mycobacteriales</taxon>
        <taxon>Mycobacteriaceae</taxon>
        <taxon>Mycolicibacterium</taxon>
    </lineage>
</organism>
<feature type="domain" description="DUF222" evidence="2">
    <location>
        <begin position="331"/>
        <end position="418"/>
    </location>
</feature>
<feature type="compositionally biased region" description="Acidic residues" evidence="1">
    <location>
        <begin position="286"/>
        <end position="322"/>
    </location>
</feature>
<evidence type="ECO:0000313" key="4">
    <source>
        <dbReference type="Proteomes" id="UP001168823"/>
    </source>
</evidence>
<dbReference type="EMBL" id="JAUMSQ010000350">
    <property type="protein sequence ID" value="MDO3639634.1"/>
    <property type="molecule type" value="Genomic_DNA"/>
</dbReference>
<dbReference type="InterPro" id="IPR003870">
    <property type="entry name" value="DUF222"/>
</dbReference>
<accession>A0ABT8UPB0</accession>